<name>A0A0S4L896_9BACT</name>
<keyword evidence="1" id="KW-0472">Membrane</keyword>
<reference evidence="2 3" key="1">
    <citation type="submission" date="2015-10" db="EMBL/GenBank/DDBJ databases">
        <authorList>
            <person name="Gilbert D.G."/>
        </authorList>
    </citation>
    <scope>NUCLEOTIDE SEQUENCE [LARGE SCALE GENOMIC DNA]</scope>
    <source>
        <strain evidence="2">COMA1</strain>
    </source>
</reference>
<gene>
    <name evidence="2" type="ORF">COMA1_10842</name>
</gene>
<keyword evidence="1" id="KW-0812">Transmembrane</keyword>
<keyword evidence="3" id="KW-1185">Reference proteome</keyword>
<evidence type="ECO:0000313" key="3">
    <source>
        <dbReference type="Proteomes" id="UP000199032"/>
    </source>
</evidence>
<dbReference type="GO" id="GO:0020037">
    <property type="term" value="F:heme binding"/>
    <property type="evidence" value="ECO:0007669"/>
    <property type="project" value="InterPro"/>
</dbReference>
<dbReference type="EMBL" id="CZQA01000001">
    <property type="protein sequence ID" value="CUS32848.1"/>
    <property type="molecule type" value="Genomic_DNA"/>
</dbReference>
<evidence type="ECO:0008006" key="4">
    <source>
        <dbReference type="Google" id="ProtNLM"/>
    </source>
</evidence>
<dbReference type="GO" id="GO:0022900">
    <property type="term" value="P:electron transport chain"/>
    <property type="evidence" value="ECO:0007669"/>
    <property type="project" value="InterPro"/>
</dbReference>
<dbReference type="STRING" id="1742972.COMA1_10842"/>
<dbReference type="PROSITE" id="PS51009">
    <property type="entry name" value="CYTCII"/>
    <property type="match status" value="1"/>
</dbReference>
<dbReference type="Proteomes" id="UP000199032">
    <property type="component" value="Unassembled WGS sequence"/>
</dbReference>
<protein>
    <recommendedName>
        <fullName evidence="4">Cytochrome c</fullName>
    </recommendedName>
</protein>
<evidence type="ECO:0000256" key="1">
    <source>
        <dbReference type="SAM" id="Phobius"/>
    </source>
</evidence>
<proteinExistence type="predicted"/>
<dbReference type="SUPFAM" id="SSF47175">
    <property type="entry name" value="Cytochromes"/>
    <property type="match status" value="1"/>
</dbReference>
<dbReference type="InterPro" id="IPR002321">
    <property type="entry name" value="Cyt_c_II"/>
</dbReference>
<dbReference type="GO" id="GO:0005506">
    <property type="term" value="F:iron ion binding"/>
    <property type="evidence" value="ECO:0007669"/>
    <property type="project" value="InterPro"/>
</dbReference>
<feature type="transmembrane region" description="Helical" evidence="1">
    <location>
        <begin position="21"/>
        <end position="46"/>
    </location>
</feature>
<sequence>MLIPRRTTISLRQRFHQMDGKATLSSMGLIALMLWVITIAAFSWFFVKGWTTEGSDGRVEILLAPVERDEILAEMRHLLKAIDGIIRGLGEPKPDLRQMEETARAVGMHMAADAEPAIMAKLPLPFKQMGMSIHKDMDALADAIVRNETPQQILQRLSSVTARCTACHDMYRFSAGR</sequence>
<keyword evidence="1" id="KW-1133">Transmembrane helix</keyword>
<organism evidence="2 3">
    <name type="scientific">Candidatus Nitrospira nitrosa</name>
    <dbReference type="NCBI Taxonomy" id="1742972"/>
    <lineage>
        <taxon>Bacteria</taxon>
        <taxon>Pseudomonadati</taxon>
        <taxon>Nitrospirota</taxon>
        <taxon>Nitrospiria</taxon>
        <taxon>Nitrospirales</taxon>
        <taxon>Nitrospiraceae</taxon>
        <taxon>Nitrospira</taxon>
    </lineage>
</organism>
<dbReference type="Gene3D" id="1.20.120.10">
    <property type="entry name" value="Cytochrome c/b562"/>
    <property type="match status" value="1"/>
</dbReference>
<dbReference type="AlphaFoldDB" id="A0A0S4L896"/>
<evidence type="ECO:0000313" key="2">
    <source>
        <dbReference type="EMBL" id="CUS32848.1"/>
    </source>
</evidence>
<dbReference type="GO" id="GO:0009055">
    <property type="term" value="F:electron transfer activity"/>
    <property type="evidence" value="ECO:0007669"/>
    <property type="project" value="InterPro"/>
</dbReference>
<dbReference type="InterPro" id="IPR010980">
    <property type="entry name" value="Cyt_c/b562"/>
</dbReference>
<accession>A0A0S4L896</accession>